<reference evidence="1" key="1">
    <citation type="submission" date="2019-11" db="EMBL/GenBank/DDBJ databases">
        <authorList>
            <person name="Feng L."/>
        </authorList>
    </citation>
    <scope>NUCLEOTIDE SEQUENCE</scope>
    <source>
        <strain evidence="1">CnexileLFYP112</strain>
    </source>
</reference>
<dbReference type="SUPFAM" id="SSF56281">
    <property type="entry name" value="Metallo-hydrolase/oxidoreductase"/>
    <property type="match status" value="1"/>
</dbReference>
<dbReference type="AlphaFoldDB" id="A0A6N2RZT6"/>
<dbReference type="PANTHER" id="PTHR42967">
    <property type="entry name" value="METAL DEPENDENT HYDROLASE"/>
    <property type="match status" value="1"/>
</dbReference>
<gene>
    <name evidence="1" type="ORF">CNLFYP112_01059</name>
</gene>
<protein>
    <submittedName>
        <fullName evidence="1">Beta-lactamase superfamily domain protein</fullName>
    </submittedName>
</protein>
<dbReference type="PANTHER" id="PTHR42967:SF1">
    <property type="entry name" value="MBL FOLD METALLO-HYDROLASE"/>
    <property type="match status" value="1"/>
</dbReference>
<organism evidence="1">
    <name type="scientific">[Clostridium] nexile</name>
    <dbReference type="NCBI Taxonomy" id="29361"/>
    <lineage>
        <taxon>Bacteria</taxon>
        <taxon>Bacillati</taxon>
        <taxon>Bacillota</taxon>
        <taxon>Clostridia</taxon>
        <taxon>Lachnospirales</taxon>
        <taxon>Lachnospiraceae</taxon>
        <taxon>Tyzzerella</taxon>
    </lineage>
</organism>
<dbReference type="InterPro" id="IPR036866">
    <property type="entry name" value="RibonucZ/Hydroxyglut_hydro"/>
</dbReference>
<dbReference type="Gene3D" id="3.60.15.10">
    <property type="entry name" value="Ribonuclease Z/Hydroxyacylglutathione hydrolase-like"/>
    <property type="match status" value="1"/>
</dbReference>
<name>A0A6N2RZT6_9FIRM</name>
<dbReference type="EMBL" id="CACRTG010000002">
    <property type="protein sequence ID" value="VYS85591.1"/>
    <property type="molecule type" value="Genomic_DNA"/>
</dbReference>
<accession>A0A6N2RZT6</accession>
<evidence type="ECO:0000313" key="1">
    <source>
        <dbReference type="EMBL" id="VYS85591.1"/>
    </source>
</evidence>
<proteinExistence type="predicted"/>
<sequence length="238" mass="28041">MKITYISHSGFAVELENHIFLFDYYKGEIPKFDPKKSIVVFASHVHHDHYVEEIFELREQYPDVHYVLSSDIRRSAKKILEEKQIEAQVSFLRIHQELELGKVRIQTLKSTDAGVAFLVECEGRIIYHAGDLNWWHWEGEPDAYNEHMKTAYLKEIEKLKDTPIDVAFVPVDPRLGEQYYYGIDGFAKRVDAKALIPMHCWGDYTVCEKLMHQEETKEYRERIYPITKEGEKICLKIS</sequence>
<dbReference type="Pfam" id="PF13483">
    <property type="entry name" value="Lactamase_B_3"/>
    <property type="match status" value="1"/>
</dbReference>